<proteinExistence type="predicted"/>
<evidence type="ECO:0000256" key="3">
    <source>
        <dbReference type="ARBA" id="ARBA00022723"/>
    </source>
</evidence>
<keyword evidence="3" id="KW-0479">Metal-binding</keyword>
<dbReference type="SUPFAM" id="SSF53448">
    <property type="entry name" value="Nucleotide-diphospho-sugar transferases"/>
    <property type="match status" value="1"/>
</dbReference>
<evidence type="ECO:0000313" key="4">
    <source>
        <dbReference type="EMBL" id="CAB4917911.1"/>
    </source>
</evidence>
<dbReference type="PANTHER" id="PTHR13778">
    <property type="entry name" value="GLYCOSYLTRANSFERASE 8 DOMAIN-CONTAINING PROTEIN"/>
    <property type="match status" value="1"/>
</dbReference>
<name>A0A6J7HA85_9ZZZZ</name>
<dbReference type="EMBL" id="CAFBMZ010000009">
    <property type="protein sequence ID" value="CAB4917911.1"/>
    <property type="molecule type" value="Genomic_DNA"/>
</dbReference>
<protein>
    <submittedName>
        <fullName evidence="4">Unannotated protein</fullName>
    </submittedName>
</protein>
<keyword evidence="1" id="KW-0328">Glycosyltransferase</keyword>
<dbReference type="GO" id="GO:0046872">
    <property type="term" value="F:metal ion binding"/>
    <property type="evidence" value="ECO:0007669"/>
    <property type="project" value="UniProtKB-KW"/>
</dbReference>
<keyword evidence="2" id="KW-0808">Transferase</keyword>
<evidence type="ECO:0000256" key="1">
    <source>
        <dbReference type="ARBA" id="ARBA00022676"/>
    </source>
</evidence>
<sequence>MAAFVLISDEKTLRYIPANLQQIKLFGGAQPRIYLVTNCESDNPLLARALVIASNLQVDLSVVTIDVMKFFPNFKSSSNRVPAISLMKLFLGELLPDEEVVLYLDIDTVICKSLTTLLNTPISTPVAAIEELSTNRAYFPLQELPEVYFNSGVMLLSLNSFRALGIAKRAREVLEDTTLSSALRSRFMDQDVLNYLLSNNVTLLPRKYNQFSNNLAKPKISTLLDDVAIVQFAGIEKPWNYPRKSKYTKLWIGYFAASIGSIADRKDLTIIKSRKGGLSPAKLLVPLHLIVTKALKTLRAHVPYWLKDFIRGI</sequence>
<gene>
    <name evidence="4" type="ORF">UFOPK3684_00217</name>
</gene>
<dbReference type="Gene3D" id="3.90.550.10">
    <property type="entry name" value="Spore Coat Polysaccharide Biosynthesis Protein SpsA, Chain A"/>
    <property type="match status" value="1"/>
</dbReference>
<dbReference type="AlphaFoldDB" id="A0A6J7HA85"/>
<dbReference type="Pfam" id="PF01501">
    <property type="entry name" value="Glyco_transf_8"/>
    <property type="match status" value="1"/>
</dbReference>
<organism evidence="4">
    <name type="scientific">freshwater metagenome</name>
    <dbReference type="NCBI Taxonomy" id="449393"/>
    <lineage>
        <taxon>unclassified sequences</taxon>
        <taxon>metagenomes</taxon>
        <taxon>ecological metagenomes</taxon>
    </lineage>
</organism>
<dbReference type="GO" id="GO:0016757">
    <property type="term" value="F:glycosyltransferase activity"/>
    <property type="evidence" value="ECO:0007669"/>
    <property type="project" value="UniProtKB-KW"/>
</dbReference>
<dbReference type="InterPro" id="IPR029044">
    <property type="entry name" value="Nucleotide-diphossugar_trans"/>
</dbReference>
<dbReference type="InterPro" id="IPR050748">
    <property type="entry name" value="Glycosyltrans_8_dom-fam"/>
</dbReference>
<accession>A0A6J7HA85</accession>
<evidence type="ECO:0000256" key="2">
    <source>
        <dbReference type="ARBA" id="ARBA00022679"/>
    </source>
</evidence>
<dbReference type="PANTHER" id="PTHR13778:SF47">
    <property type="entry name" value="LIPOPOLYSACCHARIDE 1,3-GALACTOSYLTRANSFERASE"/>
    <property type="match status" value="1"/>
</dbReference>
<reference evidence="4" key="1">
    <citation type="submission" date="2020-05" db="EMBL/GenBank/DDBJ databases">
        <authorList>
            <person name="Chiriac C."/>
            <person name="Salcher M."/>
            <person name="Ghai R."/>
            <person name="Kavagutti S V."/>
        </authorList>
    </citation>
    <scope>NUCLEOTIDE SEQUENCE</scope>
</reference>
<dbReference type="InterPro" id="IPR002495">
    <property type="entry name" value="Glyco_trans_8"/>
</dbReference>